<dbReference type="Gene3D" id="2.80.10.50">
    <property type="match status" value="2"/>
</dbReference>
<feature type="compositionally biased region" description="Basic and acidic residues" evidence="1">
    <location>
        <begin position="132"/>
        <end position="150"/>
    </location>
</feature>
<sequence length="314" mass="34611">MTIQNGVYRLKNLKSGTYFDNSEKNRETIHGWESRPGSQNQEWEVSKKNDDSYTIRNVSSRRYVHASGGRDGTRVEAEETESRWEIRDAGDNTYRIFLKGTQGVIDLDNGNDDKGTKINIWGRTEARQQRWKFEKVRDLGGDHSGERRDTPGGQQPLPQPGGGGGGGGSAGRYQGDVPAGRYWIRNAHSGTAMDLSGSNANDGAAIIGYQVTQGDNQQWELEPGVQGYRIRNNATGTYLSLRDGEQPADGVLPTGNRNSKTEWDVRGDQNGYTLKIPGTNFVLDLAQGSAQDGAKICVWTSSGANNQRWLLVRA</sequence>
<protein>
    <recommendedName>
        <fullName evidence="2">Ricin B lectin domain-containing protein</fullName>
    </recommendedName>
</protein>
<dbReference type="InterPro" id="IPR000772">
    <property type="entry name" value="Ricin_B_lectin"/>
</dbReference>
<name>A0A0C3PUZ9_9AGAM</name>
<reference evidence="3 4" key="1">
    <citation type="submission" date="2014-04" db="EMBL/GenBank/DDBJ databases">
        <authorList>
            <consortium name="DOE Joint Genome Institute"/>
            <person name="Kuo A."/>
            <person name="Girlanda M."/>
            <person name="Perotto S."/>
            <person name="Kohler A."/>
            <person name="Nagy L.G."/>
            <person name="Floudas D."/>
            <person name="Copeland A."/>
            <person name="Barry K.W."/>
            <person name="Cichocki N."/>
            <person name="Veneault-Fourrey C."/>
            <person name="LaButti K."/>
            <person name="Lindquist E.A."/>
            <person name="Lipzen A."/>
            <person name="Lundell T."/>
            <person name="Morin E."/>
            <person name="Murat C."/>
            <person name="Sun H."/>
            <person name="Tunlid A."/>
            <person name="Henrissat B."/>
            <person name="Grigoriev I.V."/>
            <person name="Hibbett D.S."/>
            <person name="Martin F."/>
            <person name="Nordberg H.P."/>
            <person name="Cantor M.N."/>
            <person name="Hua S.X."/>
        </authorList>
    </citation>
    <scope>NUCLEOTIDE SEQUENCE [LARGE SCALE GENOMIC DNA]</scope>
    <source>
        <strain evidence="3 4">MUT 4182</strain>
    </source>
</reference>
<dbReference type="InterPro" id="IPR035992">
    <property type="entry name" value="Ricin_B-like_lectins"/>
</dbReference>
<feature type="domain" description="Ricin B lectin" evidence="2">
    <location>
        <begin position="5"/>
        <end position="134"/>
    </location>
</feature>
<evidence type="ECO:0000313" key="4">
    <source>
        <dbReference type="Proteomes" id="UP000054248"/>
    </source>
</evidence>
<dbReference type="OrthoDB" id="2131701at2759"/>
<evidence type="ECO:0000259" key="2">
    <source>
        <dbReference type="SMART" id="SM00458"/>
    </source>
</evidence>
<evidence type="ECO:0000313" key="3">
    <source>
        <dbReference type="EMBL" id="KIO18705.1"/>
    </source>
</evidence>
<dbReference type="SMART" id="SM00458">
    <property type="entry name" value="RICIN"/>
    <property type="match status" value="2"/>
</dbReference>
<reference evidence="4" key="2">
    <citation type="submission" date="2015-01" db="EMBL/GenBank/DDBJ databases">
        <title>Evolutionary Origins and Diversification of the Mycorrhizal Mutualists.</title>
        <authorList>
            <consortium name="DOE Joint Genome Institute"/>
            <consortium name="Mycorrhizal Genomics Consortium"/>
            <person name="Kohler A."/>
            <person name="Kuo A."/>
            <person name="Nagy L.G."/>
            <person name="Floudas D."/>
            <person name="Copeland A."/>
            <person name="Barry K.W."/>
            <person name="Cichocki N."/>
            <person name="Veneault-Fourrey C."/>
            <person name="LaButti K."/>
            <person name="Lindquist E.A."/>
            <person name="Lipzen A."/>
            <person name="Lundell T."/>
            <person name="Morin E."/>
            <person name="Murat C."/>
            <person name="Riley R."/>
            <person name="Ohm R."/>
            <person name="Sun H."/>
            <person name="Tunlid A."/>
            <person name="Henrissat B."/>
            <person name="Grigoriev I.V."/>
            <person name="Hibbett D.S."/>
            <person name="Martin F."/>
        </authorList>
    </citation>
    <scope>NUCLEOTIDE SEQUENCE [LARGE SCALE GENOMIC DNA]</scope>
    <source>
        <strain evidence="4">MUT 4182</strain>
    </source>
</reference>
<accession>A0A0C3PUZ9</accession>
<dbReference type="Proteomes" id="UP000054248">
    <property type="component" value="Unassembled WGS sequence"/>
</dbReference>
<dbReference type="SUPFAM" id="SSF50370">
    <property type="entry name" value="Ricin B-like lectins"/>
    <property type="match status" value="2"/>
</dbReference>
<dbReference type="PROSITE" id="PS50231">
    <property type="entry name" value="RICIN_B_LECTIN"/>
    <property type="match status" value="2"/>
</dbReference>
<feature type="compositionally biased region" description="Gly residues" evidence="1">
    <location>
        <begin position="160"/>
        <end position="170"/>
    </location>
</feature>
<feature type="domain" description="Ricin B lectin" evidence="2">
    <location>
        <begin position="180"/>
        <end position="312"/>
    </location>
</feature>
<dbReference type="AlphaFoldDB" id="A0A0C3PUZ9"/>
<dbReference type="HOGENOM" id="CLU_863698_0_0_1"/>
<keyword evidence="4" id="KW-1185">Reference proteome</keyword>
<organism evidence="3 4">
    <name type="scientific">Tulasnella calospora MUT 4182</name>
    <dbReference type="NCBI Taxonomy" id="1051891"/>
    <lineage>
        <taxon>Eukaryota</taxon>
        <taxon>Fungi</taxon>
        <taxon>Dikarya</taxon>
        <taxon>Basidiomycota</taxon>
        <taxon>Agaricomycotina</taxon>
        <taxon>Agaricomycetes</taxon>
        <taxon>Cantharellales</taxon>
        <taxon>Tulasnellaceae</taxon>
        <taxon>Tulasnella</taxon>
    </lineage>
</organism>
<dbReference type="EMBL" id="KN823267">
    <property type="protein sequence ID" value="KIO18705.1"/>
    <property type="molecule type" value="Genomic_DNA"/>
</dbReference>
<dbReference type="Pfam" id="PF14200">
    <property type="entry name" value="RicinB_lectin_2"/>
    <property type="match status" value="3"/>
</dbReference>
<evidence type="ECO:0000256" key="1">
    <source>
        <dbReference type="SAM" id="MobiDB-lite"/>
    </source>
</evidence>
<dbReference type="CDD" id="cd23422">
    <property type="entry name" value="beta-trefoil_Ricin_MPL_CNL"/>
    <property type="match status" value="2"/>
</dbReference>
<feature type="region of interest" description="Disordered" evidence="1">
    <location>
        <begin position="132"/>
        <end position="176"/>
    </location>
</feature>
<proteinExistence type="predicted"/>
<gene>
    <name evidence="3" type="ORF">M407DRAFT_246413</name>
</gene>